<dbReference type="PROSITE" id="PS50885">
    <property type="entry name" value="HAMP"/>
    <property type="match status" value="1"/>
</dbReference>
<dbReference type="InterPro" id="IPR005467">
    <property type="entry name" value="His_kinase_dom"/>
</dbReference>
<keyword evidence="13" id="KW-0472">Membrane</keyword>
<dbReference type="SUPFAM" id="SSF47384">
    <property type="entry name" value="Homodimeric domain of signal transducing histidine kinase"/>
    <property type="match status" value="1"/>
</dbReference>
<evidence type="ECO:0000259" key="14">
    <source>
        <dbReference type="PROSITE" id="PS50109"/>
    </source>
</evidence>
<gene>
    <name evidence="16" type="ordered locus">BURPS1710b_A0489</name>
</gene>
<feature type="region of interest" description="Disordered" evidence="12">
    <location>
        <begin position="36"/>
        <end position="105"/>
    </location>
</feature>
<evidence type="ECO:0000259" key="15">
    <source>
        <dbReference type="PROSITE" id="PS50885"/>
    </source>
</evidence>
<evidence type="ECO:0000313" key="16">
    <source>
        <dbReference type="EMBL" id="ABA53073.1"/>
    </source>
</evidence>
<feature type="compositionally biased region" description="Basic and acidic residues" evidence="12">
    <location>
        <begin position="117"/>
        <end position="139"/>
    </location>
</feature>
<dbReference type="InterPro" id="IPR003661">
    <property type="entry name" value="HisK_dim/P_dom"/>
</dbReference>
<feature type="transmembrane region" description="Helical" evidence="13">
    <location>
        <begin position="278"/>
        <end position="301"/>
    </location>
</feature>
<sequence length="722" mass="78217">MRDLSCSDRWVLQCARYLKRSLRTRRFFFMFASGSRGRVAPRHSPGHAHESASRRRRSVARRGRPRPDREGRASDRLRREPRARAAARRGRALRSDPARSAAARRAWARFPARAARGRLDGARHHPDRARSGREPDRGAERRRRRLSDQAVRPVRVVRARERGRAPLFGQSESAREARRARGRHRRAQRDARRRAGRPDRERMGAARNADPASGDDPVEAAARGAAVFVQRRSRQQYDRSACEPPAQEARRRADRDRARPRLSPEAGLAMLRSLQGRLSAALVAGLVALSAAGGAAAFYVLRAEVEQMSDSALQETAQRLLPLAVMDIVGRDSDGDDGDGGGGRIAAVRPHDELLTYIVRDETGKLLLRSHDANARLFPKNLKAGFARTATHRVYAETVLQGTVTLLIAEPLATRRRAEVQAAFAVVRPLALFLPVGLLGIWLIVRSGLTPIRRFCGAIAARGRNDLTPLDKGGLPAEIAPVADAVTELMARLDRALAAERSFTANSAHELRTPIAAALAQTQRLIAEAPAEPLRERARRVEGALHTLSRVSEQLMQLAKAEDGRVLADTPQDLRPVLALVVDDFRRGARDRAIALELPDTAVTSRIDPDAFAIVVRNLVENALKHGAAAEPVRVALSAAGALSVTNRGPVLAAAELERLTKPFERGATAAKGSGLGLAIVDAIAKGAGASFTLRSPAPGVTDGVQARVDGLACGGGPAAKG</sequence>
<keyword evidence="7" id="KW-0547">Nucleotide-binding</keyword>
<keyword evidence="4" id="KW-0597">Phosphoprotein</keyword>
<feature type="compositionally biased region" description="Basic residues" evidence="12">
    <location>
        <begin position="54"/>
        <end position="64"/>
    </location>
</feature>
<keyword evidence="8 16" id="KW-0418">Kinase</keyword>
<evidence type="ECO:0000256" key="3">
    <source>
        <dbReference type="ARBA" id="ARBA00012438"/>
    </source>
</evidence>
<feature type="transmembrane region" description="Helical" evidence="13">
    <location>
        <begin position="425"/>
        <end position="445"/>
    </location>
</feature>
<dbReference type="PANTHER" id="PTHR45436:SF14">
    <property type="entry name" value="SENSOR PROTEIN QSEC"/>
    <property type="match status" value="1"/>
</dbReference>
<feature type="domain" description="Histidine kinase" evidence="14">
    <location>
        <begin position="506"/>
        <end position="711"/>
    </location>
</feature>
<dbReference type="EnsemblBacteria" id="ABA53073">
    <property type="protein sequence ID" value="ABA53073"/>
    <property type="gene ID" value="BURPS1710b_A0489"/>
</dbReference>
<dbReference type="AlphaFoldDB" id="Q3JLA5"/>
<evidence type="ECO:0000256" key="7">
    <source>
        <dbReference type="ARBA" id="ARBA00022741"/>
    </source>
</evidence>
<dbReference type="Pfam" id="PF00512">
    <property type="entry name" value="HisKA"/>
    <property type="match status" value="1"/>
</dbReference>
<evidence type="ECO:0000256" key="12">
    <source>
        <dbReference type="SAM" id="MobiDB-lite"/>
    </source>
</evidence>
<proteinExistence type="predicted"/>
<dbReference type="PANTHER" id="PTHR45436">
    <property type="entry name" value="SENSOR HISTIDINE KINASE YKOH"/>
    <property type="match status" value="1"/>
</dbReference>
<dbReference type="EMBL" id="CP000125">
    <property type="protein sequence ID" value="ABA53073.1"/>
    <property type="molecule type" value="Genomic_DNA"/>
</dbReference>
<comment type="subcellular location">
    <subcellularLocation>
        <location evidence="2">Membrane</location>
        <topology evidence="2">Multi-pass membrane protein</topology>
    </subcellularLocation>
</comment>
<protein>
    <recommendedName>
        <fullName evidence="3">histidine kinase</fullName>
        <ecNumber evidence="3">2.7.13.3</ecNumber>
    </recommendedName>
</protein>
<reference evidence="16 17" key="1">
    <citation type="submission" date="2005-09" db="EMBL/GenBank/DDBJ databases">
        <authorList>
            <person name="Woods D.E."/>
            <person name="Nierman W.C."/>
        </authorList>
    </citation>
    <scope>NUCLEOTIDE SEQUENCE [LARGE SCALE GENOMIC DNA]</scope>
    <source>
        <strain evidence="16 17">1710b</strain>
    </source>
</reference>
<evidence type="ECO:0000256" key="5">
    <source>
        <dbReference type="ARBA" id="ARBA00022679"/>
    </source>
</evidence>
<dbReference type="GO" id="GO:0000155">
    <property type="term" value="F:phosphorelay sensor kinase activity"/>
    <property type="evidence" value="ECO:0007669"/>
    <property type="project" value="InterPro"/>
</dbReference>
<feature type="compositionally biased region" description="Basic and acidic residues" evidence="12">
    <location>
        <begin position="248"/>
        <end position="259"/>
    </location>
</feature>
<dbReference type="Gene3D" id="3.30.565.10">
    <property type="entry name" value="Histidine kinase-like ATPase, C-terminal domain"/>
    <property type="match status" value="1"/>
</dbReference>
<keyword evidence="5" id="KW-0808">Transferase</keyword>
<dbReference type="Gene3D" id="1.10.287.130">
    <property type="match status" value="1"/>
</dbReference>
<dbReference type="GO" id="GO:0005886">
    <property type="term" value="C:plasma membrane"/>
    <property type="evidence" value="ECO:0007669"/>
    <property type="project" value="TreeGrafter"/>
</dbReference>
<comment type="catalytic activity">
    <reaction evidence="1">
        <text>ATP + protein L-histidine = ADP + protein N-phospho-L-histidine.</text>
        <dbReference type="EC" id="2.7.13.3"/>
    </reaction>
</comment>
<dbReference type="GO" id="GO:0005524">
    <property type="term" value="F:ATP binding"/>
    <property type="evidence" value="ECO:0007669"/>
    <property type="project" value="UniProtKB-KW"/>
</dbReference>
<evidence type="ECO:0000256" key="9">
    <source>
        <dbReference type="ARBA" id="ARBA00022840"/>
    </source>
</evidence>
<dbReference type="CDD" id="cd00075">
    <property type="entry name" value="HATPase"/>
    <property type="match status" value="1"/>
</dbReference>
<dbReference type="SUPFAM" id="SSF55874">
    <property type="entry name" value="ATPase domain of HSP90 chaperone/DNA topoisomerase II/histidine kinase"/>
    <property type="match status" value="1"/>
</dbReference>
<dbReference type="KEGG" id="bpm:BURPS1710b_A0489"/>
<keyword evidence="11" id="KW-0902">Two-component regulatory system</keyword>
<dbReference type="InterPro" id="IPR003660">
    <property type="entry name" value="HAMP_dom"/>
</dbReference>
<keyword evidence="10 13" id="KW-1133">Transmembrane helix</keyword>
<dbReference type="Pfam" id="PF02518">
    <property type="entry name" value="HATPase_c"/>
    <property type="match status" value="1"/>
</dbReference>
<evidence type="ECO:0000256" key="2">
    <source>
        <dbReference type="ARBA" id="ARBA00004141"/>
    </source>
</evidence>
<dbReference type="PROSITE" id="PS50109">
    <property type="entry name" value="HIS_KIN"/>
    <property type="match status" value="1"/>
</dbReference>
<evidence type="ECO:0000256" key="8">
    <source>
        <dbReference type="ARBA" id="ARBA00022777"/>
    </source>
</evidence>
<name>Q3JLA5_BURP1</name>
<dbReference type="SMART" id="SM00388">
    <property type="entry name" value="HisKA"/>
    <property type="match status" value="1"/>
</dbReference>
<accession>Q3JLA5</accession>
<dbReference type="Proteomes" id="UP000002700">
    <property type="component" value="Chromosome II"/>
</dbReference>
<dbReference type="CDD" id="cd00082">
    <property type="entry name" value="HisKA"/>
    <property type="match status" value="1"/>
</dbReference>
<dbReference type="InterPro" id="IPR036890">
    <property type="entry name" value="HATPase_C_sf"/>
</dbReference>
<dbReference type="InterPro" id="IPR050428">
    <property type="entry name" value="TCS_sensor_his_kinase"/>
</dbReference>
<feature type="compositionally biased region" description="Basic residues" evidence="12">
    <location>
        <begin position="180"/>
        <end position="195"/>
    </location>
</feature>
<keyword evidence="6 13" id="KW-0812">Transmembrane</keyword>
<dbReference type="InterPro" id="IPR003594">
    <property type="entry name" value="HATPase_dom"/>
</dbReference>
<dbReference type="SMART" id="SM00387">
    <property type="entry name" value="HATPase_c"/>
    <property type="match status" value="1"/>
</dbReference>
<evidence type="ECO:0000256" key="1">
    <source>
        <dbReference type="ARBA" id="ARBA00000085"/>
    </source>
</evidence>
<evidence type="ECO:0000256" key="11">
    <source>
        <dbReference type="ARBA" id="ARBA00023012"/>
    </source>
</evidence>
<evidence type="ECO:0000313" key="17">
    <source>
        <dbReference type="Proteomes" id="UP000002700"/>
    </source>
</evidence>
<evidence type="ECO:0000256" key="13">
    <source>
        <dbReference type="SAM" id="Phobius"/>
    </source>
</evidence>
<dbReference type="HOGENOM" id="CLU_382966_0_0_4"/>
<organism evidence="16 17">
    <name type="scientific">Burkholderia pseudomallei (strain 1710b)</name>
    <dbReference type="NCBI Taxonomy" id="320372"/>
    <lineage>
        <taxon>Bacteria</taxon>
        <taxon>Pseudomonadati</taxon>
        <taxon>Pseudomonadota</taxon>
        <taxon>Betaproteobacteria</taxon>
        <taxon>Burkholderiales</taxon>
        <taxon>Burkholderiaceae</taxon>
        <taxon>Burkholderia</taxon>
        <taxon>pseudomallei group</taxon>
    </lineage>
</organism>
<feature type="region of interest" description="Disordered" evidence="12">
    <location>
        <begin position="117"/>
        <end position="261"/>
    </location>
</feature>
<keyword evidence="9" id="KW-0067">ATP-binding</keyword>
<dbReference type="InterPro" id="IPR036097">
    <property type="entry name" value="HisK_dim/P_sf"/>
</dbReference>
<feature type="compositionally biased region" description="Basic and acidic residues" evidence="12">
    <location>
        <begin position="65"/>
        <end position="83"/>
    </location>
</feature>
<feature type="domain" description="HAMP" evidence="15">
    <location>
        <begin position="446"/>
        <end position="498"/>
    </location>
</feature>
<evidence type="ECO:0000256" key="4">
    <source>
        <dbReference type="ARBA" id="ARBA00022553"/>
    </source>
</evidence>
<dbReference type="EC" id="2.7.13.3" evidence="3"/>
<evidence type="ECO:0000256" key="6">
    <source>
        <dbReference type="ARBA" id="ARBA00022692"/>
    </source>
</evidence>
<evidence type="ECO:0000256" key="10">
    <source>
        <dbReference type="ARBA" id="ARBA00022989"/>
    </source>
</evidence>